<gene>
    <name evidence="1" type="ORF">OLEA9_A064793</name>
</gene>
<protein>
    <submittedName>
        <fullName evidence="1">Cyclin-B1-2-like</fullName>
    </submittedName>
</protein>
<feature type="non-terminal residue" evidence="1">
    <location>
        <position position="103"/>
    </location>
</feature>
<dbReference type="AlphaFoldDB" id="A0A8S0S0L5"/>
<reference evidence="1 2" key="1">
    <citation type="submission" date="2019-12" db="EMBL/GenBank/DDBJ databases">
        <authorList>
            <person name="Alioto T."/>
            <person name="Alioto T."/>
            <person name="Gomez Garrido J."/>
        </authorList>
    </citation>
    <scope>NUCLEOTIDE SEQUENCE [LARGE SCALE GENOMIC DNA]</scope>
</reference>
<accession>A0A8S0S0L5</accession>
<feature type="non-terminal residue" evidence="1">
    <location>
        <position position="1"/>
    </location>
</feature>
<organism evidence="1 2">
    <name type="scientific">Olea europaea subsp. europaea</name>
    <dbReference type="NCBI Taxonomy" id="158383"/>
    <lineage>
        <taxon>Eukaryota</taxon>
        <taxon>Viridiplantae</taxon>
        <taxon>Streptophyta</taxon>
        <taxon>Embryophyta</taxon>
        <taxon>Tracheophyta</taxon>
        <taxon>Spermatophyta</taxon>
        <taxon>Magnoliopsida</taxon>
        <taxon>eudicotyledons</taxon>
        <taxon>Gunneridae</taxon>
        <taxon>Pentapetalae</taxon>
        <taxon>asterids</taxon>
        <taxon>lamiids</taxon>
        <taxon>Lamiales</taxon>
        <taxon>Oleaceae</taxon>
        <taxon>Oleeae</taxon>
        <taxon>Olea</taxon>
    </lineage>
</organism>
<sequence length="103" mass="11924">VKVTQENMKKKILANTYGAAFPLKMELDRQIISNFHCGYAESTQFSSLTFLNSIFASVVIMLSQKNLMNIFYYKNFSVLNPRLLPTIKLISERRMLAKNGHRF</sequence>
<dbReference type="Gramene" id="OE9A064793T1">
    <property type="protein sequence ID" value="OE9A064793C1"/>
    <property type="gene ID" value="OE9A064793"/>
</dbReference>
<name>A0A8S0S0L5_OLEEU</name>
<evidence type="ECO:0000313" key="1">
    <source>
        <dbReference type="EMBL" id="CAA2985019.1"/>
    </source>
</evidence>
<evidence type="ECO:0000313" key="2">
    <source>
        <dbReference type="Proteomes" id="UP000594638"/>
    </source>
</evidence>
<comment type="caution">
    <text evidence="1">The sequence shown here is derived from an EMBL/GenBank/DDBJ whole genome shotgun (WGS) entry which is preliminary data.</text>
</comment>
<dbReference type="Proteomes" id="UP000594638">
    <property type="component" value="Unassembled WGS sequence"/>
</dbReference>
<keyword evidence="2" id="KW-1185">Reference proteome</keyword>
<proteinExistence type="predicted"/>
<dbReference type="EMBL" id="CACTIH010003788">
    <property type="protein sequence ID" value="CAA2985019.1"/>
    <property type="molecule type" value="Genomic_DNA"/>
</dbReference>
<dbReference type="Pfam" id="PF05348">
    <property type="entry name" value="UMP1"/>
    <property type="match status" value="1"/>
</dbReference>
<dbReference type="OrthoDB" id="15001at2759"/>